<protein>
    <submittedName>
        <fullName evidence="2">Uncharacterized protein</fullName>
    </submittedName>
</protein>
<evidence type="ECO:0000313" key="3">
    <source>
        <dbReference type="Proteomes" id="UP000030129"/>
    </source>
</evidence>
<gene>
    <name evidence="2" type="ORF">Q763_02585</name>
</gene>
<feature type="chain" id="PRO_5002002579" evidence="1">
    <location>
        <begin position="19"/>
        <end position="204"/>
    </location>
</feature>
<proteinExistence type="predicted"/>
<comment type="caution">
    <text evidence="2">The sequence shown here is derived from an EMBL/GenBank/DDBJ whole genome shotgun (WGS) entry which is preliminary data.</text>
</comment>
<reference evidence="2 3" key="1">
    <citation type="submission" date="2013-09" db="EMBL/GenBank/DDBJ databases">
        <authorList>
            <person name="Zeng Z."/>
            <person name="Chen C."/>
        </authorList>
    </citation>
    <scope>NUCLEOTIDE SEQUENCE [LARGE SCALE GENOMIC DNA]</scope>
    <source>
        <strain evidence="2 3">F44-8</strain>
    </source>
</reference>
<dbReference type="STRING" id="1406840.Q763_02585"/>
<dbReference type="EMBL" id="JRLV01000003">
    <property type="protein sequence ID" value="KGO83471.1"/>
    <property type="molecule type" value="Genomic_DNA"/>
</dbReference>
<dbReference type="eggNOG" id="ENOG5030R97">
    <property type="taxonomic scope" value="Bacteria"/>
</dbReference>
<evidence type="ECO:0000256" key="1">
    <source>
        <dbReference type="SAM" id="SignalP"/>
    </source>
</evidence>
<name>A0A0A2LVW8_9FLAO</name>
<feature type="signal peptide" evidence="1">
    <location>
        <begin position="1"/>
        <end position="18"/>
    </location>
</feature>
<keyword evidence="3" id="KW-1185">Reference proteome</keyword>
<organism evidence="2 3">
    <name type="scientific">Flavobacterium beibuense F44-8</name>
    <dbReference type="NCBI Taxonomy" id="1406840"/>
    <lineage>
        <taxon>Bacteria</taxon>
        <taxon>Pseudomonadati</taxon>
        <taxon>Bacteroidota</taxon>
        <taxon>Flavobacteriia</taxon>
        <taxon>Flavobacteriales</taxon>
        <taxon>Flavobacteriaceae</taxon>
        <taxon>Flavobacterium</taxon>
    </lineage>
</organism>
<sequence>MRLLTALLCLLFSFHSYSQEPNVYFYNHKGEPIDKQTFIDSIKVPKHKYAYKLIENDTAVLGSLFLREEINIITLEERKSLIKELELLSGQKIKDSQTVVIDFFSLPSKDDTSYNGFFNKYTKNRSYLRFFKKNDGYVHFFVSQKGYILDGFIEDKNNYLLKNLFSNYEASYGNYIIIKPNGHYLRRLDEHRQDEIIDKIKGDW</sequence>
<dbReference type="RefSeq" id="WP_035130884.1">
    <property type="nucleotide sequence ID" value="NZ_JRLV01000003.1"/>
</dbReference>
<dbReference type="AlphaFoldDB" id="A0A0A2LVW8"/>
<dbReference type="Proteomes" id="UP000030129">
    <property type="component" value="Unassembled WGS sequence"/>
</dbReference>
<keyword evidence="1" id="KW-0732">Signal</keyword>
<evidence type="ECO:0000313" key="2">
    <source>
        <dbReference type="EMBL" id="KGO83471.1"/>
    </source>
</evidence>
<accession>A0A0A2LVW8</accession>